<dbReference type="GO" id="GO:0005975">
    <property type="term" value="P:carbohydrate metabolic process"/>
    <property type="evidence" value="ECO:0007669"/>
    <property type="project" value="InterPro"/>
</dbReference>
<dbReference type="SUPFAM" id="SSF51569">
    <property type="entry name" value="Aldolase"/>
    <property type="match status" value="1"/>
</dbReference>
<dbReference type="InterPro" id="IPR013785">
    <property type="entry name" value="Aldolase_TIM"/>
</dbReference>
<gene>
    <name evidence="2" type="ORF">SAMN04488026_110710</name>
</gene>
<protein>
    <submittedName>
        <fullName evidence="2">Transaldolase</fullName>
    </submittedName>
</protein>
<dbReference type="PANTHER" id="PTHR10683">
    <property type="entry name" value="TRANSALDOLASE"/>
    <property type="match status" value="1"/>
</dbReference>
<dbReference type="InterPro" id="IPR001585">
    <property type="entry name" value="TAL/FSA"/>
</dbReference>
<keyword evidence="3" id="KW-1185">Reference proteome</keyword>
<dbReference type="AlphaFoldDB" id="A0A1G9M8D7"/>
<evidence type="ECO:0000256" key="1">
    <source>
        <dbReference type="ARBA" id="ARBA00023270"/>
    </source>
</evidence>
<dbReference type="Proteomes" id="UP000199382">
    <property type="component" value="Unassembled WGS sequence"/>
</dbReference>
<dbReference type="RefSeq" id="WP_093164315.1">
    <property type="nucleotide sequence ID" value="NZ_FNEK01000107.1"/>
</dbReference>
<dbReference type="Pfam" id="PF00923">
    <property type="entry name" value="TAL_FSA"/>
    <property type="match status" value="1"/>
</dbReference>
<accession>A0A1G9M8D7</accession>
<sequence length="221" mass="23792">MDLYIDTAETAAWSELMPTRLFKGITTNPLLAHRAGLSYPQIDWAGMTGLAADLGAKELHCQVYGPVESYIDFAGARYEDGKKAGVQVVIKVPLVEPAIRVVPKMKSVLGGPILMTACYDSKQMFVATALEAEYIAPYFGRMLEGGLPAYEAMEQMLAIGQLASGNTRILVASLRNTDQMVSLARIGLDCFTIAPKIARDLLTDANSVAAVVDFENAALNA</sequence>
<evidence type="ECO:0000313" key="2">
    <source>
        <dbReference type="EMBL" id="SDL70499.1"/>
    </source>
</evidence>
<organism evidence="2 3">
    <name type="scientific">Aliiruegeria lutimaris</name>
    <dbReference type="NCBI Taxonomy" id="571298"/>
    <lineage>
        <taxon>Bacteria</taxon>
        <taxon>Pseudomonadati</taxon>
        <taxon>Pseudomonadota</taxon>
        <taxon>Alphaproteobacteria</taxon>
        <taxon>Rhodobacterales</taxon>
        <taxon>Roseobacteraceae</taxon>
        <taxon>Aliiruegeria</taxon>
    </lineage>
</organism>
<proteinExistence type="predicted"/>
<keyword evidence="1" id="KW-0704">Schiff base</keyword>
<dbReference type="Gene3D" id="3.20.20.70">
    <property type="entry name" value="Aldolase class I"/>
    <property type="match status" value="1"/>
</dbReference>
<evidence type="ECO:0000313" key="3">
    <source>
        <dbReference type="Proteomes" id="UP000199382"/>
    </source>
</evidence>
<dbReference type="PANTHER" id="PTHR10683:SF40">
    <property type="entry name" value="FRUCTOSE-6-PHOSPHATE ALDOLASE 1-RELATED"/>
    <property type="match status" value="1"/>
</dbReference>
<reference evidence="2 3" key="1">
    <citation type="submission" date="2016-10" db="EMBL/GenBank/DDBJ databases">
        <authorList>
            <person name="de Groot N.N."/>
        </authorList>
    </citation>
    <scope>NUCLEOTIDE SEQUENCE [LARGE SCALE GENOMIC DNA]</scope>
    <source>
        <strain evidence="2 3">DSM 25294</strain>
    </source>
</reference>
<name>A0A1G9M8D7_9RHOB</name>
<dbReference type="STRING" id="571298.SAMN04488026_110710"/>
<dbReference type="OrthoDB" id="9807051at2"/>
<dbReference type="EMBL" id="FNEK01000107">
    <property type="protein sequence ID" value="SDL70499.1"/>
    <property type="molecule type" value="Genomic_DNA"/>
</dbReference>